<name>A0A4Y3W881_NITWI</name>
<gene>
    <name evidence="3" type="ORF">NWI01_10940</name>
</gene>
<organism evidence="3 4">
    <name type="scientific">Nitrobacter winogradskyi</name>
    <name type="common">Nitrobacter agilis</name>
    <dbReference type="NCBI Taxonomy" id="913"/>
    <lineage>
        <taxon>Bacteria</taxon>
        <taxon>Pseudomonadati</taxon>
        <taxon>Pseudomonadota</taxon>
        <taxon>Alphaproteobacteria</taxon>
        <taxon>Hyphomicrobiales</taxon>
        <taxon>Nitrobacteraceae</taxon>
        <taxon>Nitrobacter</taxon>
    </lineage>
</organism>
<dbReference type="PROSITE" id="PS51257">
    <property type="entry name" value="PROKAR_LIPOPROTEIN"/>
    <property type="match status" value="1"/>
</dbReference>
<dbReference type="Pfam" id="PF13432">
    <property type="entry name" value="TPR_16"/>
    <property type="match status" value="1"/>
</dbReference>
<reference evidence="3 4" key="1">
    <citation type="submission" date="2019-06" db="EMBL/GenBank/DDBJ databases">
        <title>Whole genome shotgun sequence of Nitrobacter winogradskyi NBRC 14297.</title>
        <authorList>
            <person name="Hosoyama A."/>
            <person name="Uohara A."/>
            <person name="Ohji S."/>
            <person name="Ichikawa N."/>
        </authorList>
    </citation>
    <scope>NUCLEOTIDE SEQUENCE [LARGE SCALE GENOMIC DNA]</scope>
    <source>
        <strain evidence="3 4">NBRC 14297</strain>
    </source>
</reference>
<evidence type="ECO:0000313" key="4">
    <source>
        <dbReference type="Proteomes" id="UP000318825"/>
    </source>
</evidence>
<keyword evidence="2" id="KW-0732">Signal</keyword>
<evidence type="ECO:0000313" key="3">
    <source>
        <dbReference type="EMBL" id="GEC15202.1"/>
    </source>
</evidence>
<dbReference type="SMART" id="SM00028">
    <property type="entry name" value="TPR"/>
    <property type="match status" value="2"/>
</dbReference>
<feature type="chain" id="PRO_5021437311" evidence="2">
    <location>
        <begin position="26"/>
        <end position="451"/>
    </location>
</feature>
<keyword evidence="1" id="KW-0802">TPR repeat</keyword>
<protein>
    <submittedName>
        <fullName evidence="3">Uncharacterized protein</fullName>
    </submittedName>
</protein>
<sequence length="451" mass="50048">MKLIQTAKVASVLLTMTACFSGAAAQSTTSPISASPISAASAVQQDYDALFQQMYKNPADLEASFKFAEQAVKRGDYEAAIGALERMLFFNPNLPRVKLELGVLYFKLGSYELARSYFQEAVKAADAPDDIRAQVRAYLTEIDRRLARYEFSVFTTAGLRYQTNANLGPSSLMVRALGQDAILNSSFGKSPDVNMFQTLAAHYAYKIGTRGDAIEASFLGLNSRQYKLNQFNFGLVEVVVGPRFAIGQNASVKLYGIGDQVWLGDATYFSAGGAGFSARTTIGDNGFLEAFVEQRHRNFSDSFNFPTASQQTGDLLSAVVTSDFRFGPVHWTTRAAFDQNRAAFDFYSYKRYSIDMAFPYAFALPLFGTPHQFVIAPTFGFSWANYDAPNPIVDPFQIRHDWEQRYGAIFDAQVYRNVGLRTQILYTKIDSSLPNFTIDNFSVSIGPTARF</sequence>
<dbReference type="PROSITE" id="PS50005">
    <property type="entry name" value="TPR"/>
    <property type="match status" value="1"/>
</dbReference>
<dbReference type="OrthoDB" id="7812878at2"/>
<comment type="caution">
    <text evidence="3">The sequence shown here is derived from an EMBL/GenBank/DDBJ whole genome shotgun (WGS) entry which is preliminary data.</text>
</comment>
<dbReference type="EMBL" id="BJNF01000026">
    <property type="protein sequence ID" value="GEC15202.1"/>
    <property type="molecule type" value="Genomic_DNA"/>
</dbReference>
<dbReference type="AlphaFoldDB" id="A0A4Y3W881"/>
<feature type="repeat" description="TPR" evidence="1">
    <location>
        <begin position="95"/>
        <end position="128"/>
    </location>
</feature>
<proteinExistence type="predicted"/>
<dbReference type="RefSeq" id="WP_141382936.1">
    <property type="nucleotide sequence ID" value="NZ_BJNF01000026.1"/>
</dbReference>
<dbReference type="Gene3D" id="1.25.40.10">
    <property type="entry name" value="Tetratricopeptide repeat domain"/>
    <property type="match status" value="1"/>
</dbReference>
<dbReference type="SUPFAM" id="SSF48452">
    <property type="entry name" value="TPR-like"/>
    <property type="match status" value="1"/>
</dbReference>
<dbReference type="InterPro" id="IPR019734">
    <property type="entry name" value="TPR_rpt"/>
</dbReference>
<dbReference type="Proteomes" id="UP000318825">
    <property type="component" value="Unassembled WGS sequence"/>
</dbReference>
<evidence type="ECO:0000256" key="1">
    <source>
        <dbReference type="PROSITE-ProRule" id="PRU00339"/>
    </source>
</evidence>
<dbReference type="InterPro" id="IPR011990">
    <property type="entry name" value="TPR-like_helical_dom_sf"/>
</dbReference>
<feature type="signal peptide" evidence="2">
    <location>
        <begin position="1"/>
        <end position="25"/>
    </location>
</feature>
<evidence type="ECO:0000256" key="2">
    <source>
        <dbReference type="SAM" id="SignalP"/>
    </source>
</evidence>
<accession>A0A4Y3W881</accession>